<name>A0ACB9L7C2_BAUVA</name>
<dbReference type="EMBL" id="CM039437">
    <property type="protein sequence ID" value="KAI4305463.1"/>
    <property type="molecule type" value="Genomic_DNA"/>
</dbReference>
<accession>A0ACB9L7C2</accession>
<sequence>MAVQEFPASAEKESVPQETPLPTSSSSNSLPLTPMSQDSPLPTSSSSSNSLPLTPTCQDSPLPTSDQLEQLFRHLAMDPLPFFHPSDSNHVLLLADAAGFLVSSINGETSSSSSSGASNGGPSQQEQPLLVLNPTYRVRADWVNRPPPQFYKLNVAVNPCVGGGIGFLGLGIVVRDHFAVVHQALSLVWDHNLNQNVDLAEYYIYSLGIRQCIVCDYRRLIAETESLSLVRQYRQHYNHSRFDAFLARQVSRSDNRLARAFAGLALEFETIFWTRQQILHFFGSLILPF</sequence>
<protein>
    <submittedName>
        <fullName evidence="1">Uncharacterized protein</fullName>
    </submittedName>
</protein>
<comment type="caution">
    <text evidence="1">The sequence shown here is derived from an EMBL/GenBank/DDBJ whole genome shotgun (WGS) entry which is preliminary data.</text>
</comment>
<keyword evidence="2" id="KW-1185">Reference proteome</keyword>
<dbReference type="Proteomes" id="UP000828941">
    <property type="component" value="Chromosome 12"/>
</dbReference>
<evidence type="ECO:0000313" key="2">
    <source>
        <dbReference type="Proteomes" id="UP000828941"/>
    </source>
</evidence>
<evidence type="ECO:0000313" key="1">
    <source>
        <dbReference type="EMBL" id="KAI4305463.1"/>
    </source>
</evidence>
<organism evidence="1 2">
    <name type="scientific">Bauhinia variegata</name>
    <name type="common">Purple orchid tree</name>
    <name type="synonym">Phanera variegata</name>
    <dbReference type="NCBI Taxonomy" id="167791"/>
    <lineage>
        <taxon>Eukaryota</taxon>
        <taxon>Viridiplantae</taxon>
        <taxon>Streptophyta</taxon>
        <taxon>Embryophyta</taxon>
        <taxon>Tracheophyta</taxon>
        <taxon>Spermatophyta</taxon>
        <taxon>Magnoliopsida</taxon>
        <taxon>eudicotyledons</taxon>
        <taxon>Gunneridae</taxon>
        <taxon>Pentapetalae</taxon>
        <taxon>rosids</taxon>
        <taxon>fabids</taxon>
        <taxon>Fabales</taxon>
        <taxon>Fabaceae</taxon>
        <taxon>Cercidoideae</taxon>
        <taxon>Cercideae</taxon>
        <taxon>Bauhiniinae</taxon>
        <taxon>Bauhinia</taxon>
    </lineage>
</organism>
<proteinExistence type="predicted"/>
<reference evidence="1 2" key="1">
    <citation type="journal article" date="2022" name="DNA Res.">
        <title>Chromosomal-level genome assembly of the orchid tree Bauhinia variegata (Leguminosae; Cercidoideae) supports the allotetraploid origin hypothesis of Bauhinia.</title>
        <authorList>
            <person name="Zhong Y."/>
            <person name="Chen Y."/>
            <person name="Zheng D."/>
            <person name="Pang J."/>
            <person name="Liu Y."/>
            <person name="Luo S."/>
            <person name="Meng S."/>
            <person name="Qian L."/>
            <person name="Wei D."/>
            <person name="Dai S."/>
            <person name="Zhou R."/>
        </authorList>
    </citation>
    <scope>NUCLEOTIDE SEQUENCE [LARGE SCALE GENOMIC DNA]</scope>
    <source>
        <strain evidence="1">BV-YZ2020</strain>
    </source>
</reference>
<gene>
    <name evidence="1" type="ORF">L6164_028828</name>
</gene>